<dbReference type="EMBL" id="JAFEMO010000002">
    <property type="protein sequence ID" value="KAH7574868.1"/>
    <property type="molecule type" value="Genomic_DNA"/>
</dbReference>
<proteinExistence type="predicted"/>
<reference evidence="1 2" key="1">
    <citation type="submission" date="2021-02" db="EMBL/GenBank/DDBJ databases">
        <title>Plant Genome Project.</title>
        <authorList>
            <person name="Zhang R.-G."/>
        </authorList>
    </citation>
    <scope>NUCLEOTIDE SEQUENCE [LARGE SCALE GENOMIC DNA]</scope>
    <source>
        <tissue evidence="1">Leaves</tissue>
    </source>
</reference>
<organism evidence="1 2">
    <name type="scientific">Xanthoceras sorbifolium</name>
    <dbReference type="NCBI Taxonomy" id="99658"/>
    <lineage>
        <taxon>Eukaryota</taxon>
        <taxon>Viridiplantae</taxon>
        <taxon>Streptophyta</taxon>
        <taxon>Embryophyta</taxon>
        <taxon>Tracheophyta</taxon>
        <taxon>Spermatophyta</taxon>
        <taxon>Magnoliopsida</taxon>
        <taxon>eudicotyledons</taxon>
        <taxon>Gunneridae</taxon>
        <taxon>Pentapetalae</taxon>
        <taxon>rosids</taxon>
        <taxon>malvids</taxon>
        <taxon>Sapindales</taxon>
        <taxon>Sapindaceae</taxon>
        <taxon>Xanthoceroideae</taxon>
        <taxon>Xanthoceras</taxon>
    </lineage>
</organism>
<keyword evidence="2" id="KW-1185">Reference proteome</keyword>
<accession>A0ABQ8IED4</accession>
<evidence type="ECO:0000313" key="1">
    <source>
        <dbReference type="EMBL" id="KAH7574868.1"/>
    </source>
</evidence>
<sequence length="132" mass="15072">MWHVVREVSRDFSRSSDIPPLNNVRTYLRKVLLQGNVIGPLIERPNSSSDILLSLEQDQIPHSVQLLLTKFNKLFWTNGILFTFLKKSIQSTNPLLTHSQELSEDTSAEVLQRNYEPCFISGVNNKMAFVGN</sequence>
<name>A0ABQ8IED4_9ROSI</name>
<dbReference type="Proteomes" id="UP000827721">
    <property type="component" value="Unassembled WGS sequence"/>
</dbReference>
<comment type="caution">
    <text evidence="1">The sequence shown here is derived from an EMBL/GenBank/DDBJ whole genome shotgun (WGS) entry which is preliminary data.</text>
</comment>
<evidence type="ECO:0000313" key="2">
    <source>
        <dbReference type="Proteomes" id="UP000827721"/>
    </source>
</evidence>
<protein>
    <submittedName>
        <fullName evidence="1">Uncharacterized protein</fullName>
    </submittedName>
</protein>
<gene>
    <name evidence="1" type="ORF">JRO89_XS02G0014900</name>
</gene>